<dbReference type="PANTHER" id="PTHR46579">
    <property type="entry name" value="F5/8 TYPE C DOMAIN-CONTAINING PROTEIN-RELATED"/>
    <property type="match status" value="1"/>
</dbReference>
<comment type="caution">
    <text evidence="2">The sequence shown here is derived from an EMBL/GenBank/DDBJ whole genome shotgun (WGS) entry which is preliminary data.</text>
</comment>
<name>A0AAE1LFW4_9NEOP</name>
<feature type="non-terminal residue" evidence="2">
    <location>
        <position position="1"/>
    </location>
</feature>
<dbReference type="PANTHER" id="PTHR46579:SF1">
    <property type="entry name" value="F5_8 TYPE C DOMAIN-CONTAINING PROTEIN"/>
    <property type="match status" value="1"/>
</dbReference>
<evidence type="ECO:0000256" key="1">
    <source>
        <dbReference type="SAM" id="MobiDB-lite"/>
    </source>
</evidence>
<protein>
    <submittedName>
        <fullName evidence="2">Phosphomethylpyrimidine synthase</fullName>
    </submittedName>
</protein>
<feature type="region of interest" description="Disordered" evidence="1">
    <location>
        <begin position="393"/>
        <end position="418"/>
    </location>
</feature>
<proteinExistence type="predicted"/>
<dbReference type="EMBL" id="JAHWGI010000801">
    <property type="protein sequence ID" value="KAK3917870.1"/>
    <property type="molecule type" value="Genomic_DNA"/>
</dbReference>
<dbReference type="AlphaFoldDB" id="A0AAE1LFW4"/>
<accession>A0AAE1LFW4</accession>
<feature type="compositionally biased region" description="Acidic residues" evidence="1">
    <location>
        <begin position="396"/>
        <end position="406"/>
    </location>
</feature>
<gene>
    <name evidence="2" type="ORF">KUF71_007302</name>
</gene>
<reference evidence="2" key="1">
    <citation type="submission" date="2021-07" db="EMBL/GenBank/DDBJ databases">
        <authorList>
            <person name="Catto M.A."/>
            <person name="Jacobson A."/>
            <person name="Kennedy G."/>
            <person name="Labadie P."/>
            <person name="Hunt B.G."/>
            <person name="Srinivasan R."/>
        </authorList>
    </citation>
    <scope>NUCLEOTIDE SEQUENCE</scope>
    <source>
        <strain evidence="2">PL_HMW_Pooled</strain>
        <tissue evidence="2">Head</tissue>
    </source>
</reference>
<evidence type="ECO:0000313" key="2">
    <source>
        <dbReference type="EMBL" id="KAK3917870.1"/>
    </source>
</evidence>
<evidence type="ECO:0000313" key="3">
    <source>
        <dbReference type="Proteomes" id="UP001219518"/>
    </source>
</evidence>
<reference evidence="2" key="2">
    <citation type="journal article" date="2023" name="BMC Genomics">
        <title>Pest status, molecular evolution, and epigenetic factors derived from the genome assembly of Frankliniella fusca, a thysanopteran phytovirus vector.</title>
        <authorList>
            <person name="Catto M.A."/>
            <person name="Labadie P.E."/>
            <person name="Jacobson A.L."/>
            <person name="Kennedy G.G."/>
            <person name="Srinivasan R."/>
            <person name="Hunt B.G."/>
        </authorList>
    </citation>
    <scope>NUCLEOTIDE SEQUENCE</scope>
    <source>
        <strain evidence="2">PL_HMW_Pooled</strain>
    </source>
</reference>
<dbReference type="Proteomes" id="UP001219518">
    <property type="component" value="Unassembled WGS sequence"/>
</dbReference>
<keyword evidence="3" id="KW-1185">Reference proteome</keyword>
<organism evidence="2 3">
    <name type="scientific">Frankliniella fusca</name>
    <dbReference type="NCBI Taxonomy" id="407009"/>
    <lineage>
        <taxon>Eukaryota</taxon>
        <taxon>Metazoa</taxon>
        <taxon>Ecdysozoa</taxon>
        <taxon>Arthropoda</taxon>
        <taxon>Hexapoda</taxon>
        <taxon>Insecta</taxon>
        <taxon>Pterygota</taxon>
        <taxon>Neoptera</taxon>
        <taxon>Paraneoptera</taxon>
        <taxon>Thysanoptera</taxon>
        <taxon>Terebrantia</taxon>
        <taxon>Thripoidea</taxon>
        <taxon>Thripidae</taxon>
        <taxon>Frankliniella</taxon>
    </lineage>
</organism>
<sequence>FYDAADGIAANPVLCCLLLLYRLHKRNVNRADGGDLTAAQHLQAEAAQLISDVKCKFRTSQKAVDYVVSGVDKLTDINIDVTKDLLKKRLADDDGHLYLSQVNAVLDSQRGQSLFEGVKSRKSLDAFIAAKAGVEPEEKLMQIILETQFTTKDGKAVIVPKDYGYYIPFLPQLEQLLNCPDVLHSVLNPAPAPKGVYRSITDGLYYKHHFLVKQHGNKVLAITVYCDDVEFADPCKTKAKVHKLRLYYLCLGNIPPKFRSTLKAINLLAIVKSSLTKKYGNGPFMEDFIQGIIKLGGGVCFSILGKEYLFHGILLCSCGDMPAQANLGGFKETHFALRPCRHCMVLRTALCNSFHEDKTLLRNIVAHNQYIKEIESYTPLAKKRKVIAVPVTEERTNDDEAMDDLPQENPTQNYQDHEDPSVNYGINQSSILALAPGFDVTKCLPIDILHTLHEGILNDLCRLLIRDLCLTQKDSSGKVISKPKYSLKFLKRCNFGHLNVNKPSEIEKSHLSSKLKQSAAQMYVLGHILPFFTKDLPDEKHQLLLKLLKILDITMLFEIKEENILELEQLVVDFGTSFVAVYVNHKTLKLHSLRHLGMLGRLFGGFRQVWCFRFEAMHRLLTSLVDVVNNMKNIELTMATGYILRRDTELVSGKDGTYLYDGDSFSGLQSLQENEVDEGDLLILKSHITINKESKIMMAKTMEKNGCSWSENVVFLKSGSAEPSFGLIKKKIYVIDDEVLFLYSNLKTEYDESEHAYRILAECSPVKVSPLG</sequence>